<dbReference type="PROSITE" id="PS51375">
    <property type="entry name" value="PPR"/>
    <property type="match status" value="4"/>
</dbReference>
<feature type="repeat" description="PPR" evidence="3">
    <location>
        <begin position="446"/>
        <end position="480"/>
    </location>
</feature>
<gene>
    <name evidence="4" type="ORF">J5N97_011571</name>
</gene>
<evidence type="ECO:0000256" key="2">
    <source>
        <dbReference type="ARBA" id="ARBA00022737"/>
    </source>
</evidence>
<evidence type="ECO:0000313" key="5">
    <source>
        <dbReference type="Proteomes" id="UP001085076"/>
    </source>
</evidence>
<comment type="caution">
    <text evidence="4">The sequence shown here is derived from an EMBL/GenBank/DDBJ whole genome shotgun (WGS) entry which is preliminary data.</text>
</comment>
<name>A0A9D5D0U3_9LILI</name>
<comment type="similarity">
    <text evidence="1">Belongs to the PPR family. P subfamily.</text>
</comment>
<evidence type="ECO:0008006" key="6">
    <source>
        <dbReference type="Google" id="ProtNLM"/>
    </source>
</evidence>
<dbReference type="Pfam" id="PF13041">
    <property type="entry name" value="PPR_2"/>
    <property type="match status" value="2"/>
</dbReference>
<dbReference type="InterPro" id="IPR050667">
    <property type="entry name" value="PPR-containing_protein"/>
</dbReference>
<dbReference type="AlphaFoldDB" id="A0A9D5D0U3"/>
<dbReference type="NCBIfam" id="TIGR00756">
    <property type="entry name" value="PPR"/>
    <property type="match status" value="4"/>
</dbReference>
<dbReference type="InterPro" id="IPR002885">
    <property type="entry name" value="PPR_rpt"/>
</dbReference>
<organism evidence="4 5">
    <name type="scientific">Dioscorea zingiberensis</name>
    <dbReference type="NCBI Taxonomy" id="325984"/>
    <lineage>
        <taxon>Eukaryota</taxon>
        <taxon>Viridiplantae</taxon>
        <taxon>Streptophyta</taxon>
        <taxon>Embryophyta</taxon>
        <taxon>Tracheophyta</taxon>
        <taxon>Spermatophyta</taxon>
        <taxon>Magnoliopsida</taxon>
        <taxon>Liliopsida</taxon>
        <taxon>Dioscoreales</taxon>
        <taxon>Dioscoreaceae</taxon>
        <taxon>Dioscorea</taxon>
    </lineage>
</organism>
<sequence>MPKLSSSLKWRNNLKDKQITTLISSIILQRKQWIPTLLSNSSLISGLTPHHLHEILLKAQSHAPIPPVPPMGPIYSPSPTPSPVPYQARPCPPPLQPLHPCQTPSRTSRPILPFFISPSTRSFAHLPLQPIPIPSSQLRPRGLTRRCRMMIPEALESFRFIMVCGCIPSTRSYNAFLGSLCSSTQIRKAWSFHASALRIGAVPDGRTWSLLAKLLCKEGKLENAEKVLGLDCCDVPTYDFVVDCYSKKGDFKSAIHLLRVMIDKGLGPTFCTYGAILDGSCEFGDARVVGFVLKEMIVKGLLPMVPCLDYDWVIRRLCELEKTFAAEMFFDRARKWEYELDNASFVCLLKGLSRIGRVEQALKVFEDMSQKGVEMDNGCLDVFVCGICKGEPMKEVSSVLKDLIGKGFVPRASHLSEYVAVLCSGGWWIEAGDLWNVAVEKSILLDAHCSCSLVEYYCREGLVDSAIVLHDKMMKLGGCLDVTSCNSLLAVLAERRIEDASQVFDYMRRRNVLNSGSYVIMVGSLCRKREMRKAMELHDEMLKVGLKPDDSIYKDLISGFA</sequence>
<feature type="repeat" description="PPR" evidence="3">
    <location>
        <begin position="341"/>
        <end position="375"/>
    </location>
</feature>
<dbReference type="OrthoDB" id="747253at2759"/>
<dbReference type="EMBL" id="JAGGNH010000002">
    <property type="protein sequence ID" value="KAJ0983316.1"/>
    <property type="molecule type" value="Genomic_DNA"/>
</dbReference>
<evidence type="ECO:0000313" key="4">
    <source>
        <dbReference type="EMBL" id="KAJ0983316.1"/>
    </source>
</evidence>
<evidence type="ECO:0000256" key="1">
    <source>
        <dbReference type="ARBA" id="ARBA00007626"/>
    </source>
</evidence>
<feature type="repeat" description="PPR" evidence="3">
    <location>
        <begin position="514"/>
        <end position="548"/>
    </location>
</feature>
<keyword evidence="2" id="KW-0677">Repeat</keyword>
<feature type="repeat" description="PPR" evidence="3">
    <location>
        <begin position="234"/>
        <end position="268"/>
    </location>
</feature>
<dbReference type="PANTHER" id="PTHR47939">
    <property type="entry name" value="MEMBRANE-ASSOCIATED SALT-INDUCIBLE PROTEIN-LIKE"/>
    <property type="match status" value="1"/>
</dbReference>
<reference evidence="4" key="2">
    <citation type="journal article" date="2022" name="Hortic Res">
        <title>The genome of Dioscorea zingiberensis sheds light on the biosynthesis, origin and evolution of the medicinally important diosgenin saponins.</title>
        <authorList>
            <person name="Li Y."/>
            <person name="Tan C."/>
            <person name="Li Z."/>
            <person name="Guo J."/>
            <person name="Li S."/>
            <person name="Chen X."/>
            <person name="Wang C."/>
            <person name="Dai X."/>
            <person name="Yang H."/>
            <person name="Song W."/>
            <person name="Hou L."/>
            <person name="Xu J."/>
            <person name="Tong Z."/>
            <person name="Xu A."/>
            <person name="Yuan X."/>
            <person name="Wang W."/>
            <person name="Yang Q."/>
            <person name="Chen L."/>
            <person name="Sun Z."/>
            <person name="Wang K."/>
            <person name="Pan B."/>
            <person name="Chen J."/>
            <person name="Bao Y."/>
            <person name="Liu F."/>
            <person name="Qi X."/>
            <person name="Gang D.R."/>
            <person name="Wen J."/>
            <person name="Li J."/>
        </authorList>
    </citation>
    <scope>NUCLEOTIDE SEQUENCE</scope>
    <source>
        <strain evidence="4">Dzin_1.0</strain>
    </source>
</reference>
<dbReference type="InterPro" id="IPR011990">
    <property type="entry name" value="TPR-like_helical_dom_sf"/>
</dbReference>
<dbReference type="Proteomes" id="UP001085076">
    <property type="component" value="Miscellaneous, Linkage group lg02"/>
</dbReference>
<dbReference type="Gene3D" id="1.25.40.10">
    <property type="entry name" value="Tetratricopeptide repeat domain"/>
    <property type="match status" value="3"/>
</dbReference>
<accession>A0A9D5D0U3</accession>
<reference evidence="4" key="1">
    <citation type="submission" date="2021-03" db="EMBL/GenBank/DDBJ databases">
        <authorList>
            <person name="Li Z."/>
            <person name="Yang C."/>
        </authorList>
    </citation>
    <scope>NUCLEOTIDE SEQUENCE</scope>
    <source>
        <strain evidence="4">Dzin_1.0</strain>
        <tissue evidence="4">Leaf</tissue>
    </source>
</reference>
<dbReference type="Pfam" id="PF01535">
    <property type="entry name" value="PPR"/>
    <property type="match status" value="3"/>
</dbReference>
<evidence type="ECO:0000256" key="3">
    <source>
        <dbReference type="PROSITE-ProRule" id="PRU00708"/>
    </source>
</evidence>
<proteinExistence type="inferred from homology"/>
<keyword evidence="5" id="KW-1185">Reference proteome</keyword>
<protein>
    <recommendedName>
        <fullName evidence="6">Pentatricopeptide repeat-containing protein</fullName>
    </recommendedName>
</protein>
<dbReference type="PANTHER" id="PTHR47939:SF2">
    <property type="entry name" value="OS03G0782900 PROTEIN"/>
    <property type="match status" value="1"/>
</dbReference>